<feature type="binding site" evidence="17">
    <location>
        <position position="253"/>
    </location>
    <ligand>
        <name>substrate</name>
    </ligand>
</feature>
<feature type="binding site" evidence="17">
    <location>
        <position position="316"/>
    </location>
    <ligand>
        <name>substrate</name>
    </ligand>
</feature>
<feature type="binding site" evidence="21">
    <location>
        <position position="229"/>
    </location>
    <ligand>
        <name>Ca(2+)</name>
        <dbReference type="ChEBI" id="CHEBI:29108"/>
    </ligand>
</feature>
<evidence type="ECO:0000313" key="20">
    <source>
        <dbReference type="EMBL" id="AFD54462.1"/>
    </source>
</evidence>
<feature type="binding site" evidence="15">
    <location>
        <position position="225"/>
    </location>
    <ligand>
        <name>Ca(2+)</name>
        <dbReference type="ChEBI" id="CHEBI:29108"/>
        <label>2</label>
    </ligand>
</feature>
<evidence type="ECO:0000256" key="18">
    <source>
        <dbReference type="SAM" id="SignalP"/>
    </source>
</evidence>
<keyword evidence="6 18" id="KW-0732">Signal</keyword>
<evidence type="ECO:0000256" key="16">
    <source>
        <dbReference type="PIRSR" id="PIRSR001024-4"/>
    </source>
</evidence>
<reference evidence="20 21" key="1">
    <citation type="journal article" date="2013" name="Appl. Biochem. Biotechnol.">
        <title>A novel multifunctional alpha-amylase from the thermophilic fungus Malbranchea cinnamomea: biochemical characterization and three-dimensional structure.</title>
        <authorList>
            <person name="Han P."/>
            <person name="Zhou P."/>
            <person name="Hu S."/>
            <person name="Yang S."/>
            <person name="Yan Q."/>
            <person name="Jiang Z."/>
        </authorList>
    </citation>
    <scope>X-RAY CRYSTALLOGRAPHY (2.25 ANGSTROMS) IN COMPLEX WITH CALCIUM AND GLUCOSE</scope>
    <scope>DISULFIDE BONDS</scope>
    <scope>GLYCOSYLATION AT ASN-161</scope>
</reference>
<feature type="disulfide bond" evidence="16 21">
    <location>
        <begin position="455"/>
        <end position="490"/>
    </location>
</feature>
<keyword evidence="8 15" id="KW-0106">Calcium</keyword>
<dbReference type="InterPro" id="IPR015340">
    <property type="entry name" value="A_amylase_C_dom"/>
</dbReference>
<feature type="signal peptide" evidence="18">
    <location>
        <begin position="1"/>
        <end position="21"/>
    </location>
</feature>
<dbReference type="PDBsum" id="3VM7"/>
<evidence type="ECO:0007829" key="21">
    <source>
        <dbReference type="PDB" id="3VM7"/>
    </source>
</evidence>
<dbReference type="GO" id="GO:0016052">
    <property type="term" value="P:carbohydrate catabolic process"/>
    <property type="evidence" value="ECO:0007669"/>
    <property type="project" value="InterPro"/>
</dbReference>
<evidence type="ECO:0000256" key="15">
    <source>
        <dbReference type="PIRSR" id="PIRSR001024-3"/>
    </source>
</evidence>
<evidence type="ECO:0000256" key="7">
    <source>
        <dbReference type="ARBA" id="ARBA00022801"/>
    </source>
</evidence>
<evidence type="ECO:0000256" key="6">
    <source>
        <dbReference type="ARBA" id="ARBA00022729"/>
    </source>
</evidence>
<evidence type="ECO:0000256" key="13">
    <source>
        <dbReference type="PIRSR" id="PIRSR001024-1"/>
    </source>
</evidence>
<evidence type="ECO:0000256" key="11">
    <source>
        <dbReference type="ARBA" id="ARBA00023277"/>
    </source>
</evidence>
<feature type="binding site" evidence="15">
    <location>
        <position position="194"/>
    </location>
    <ligand>
        <name>Ca(2+)</name>
        <dbReference type="ChEBI" id="CHEBI:29108"/>
        <label>1</label>
    </ligand>
</feature>
<feature type="binding site" evidence="17">
    <location>
        <position position="103"/>
    </location>
    <ligand>
        <name>substrate</name>
    </ligand>
</feature>
<keyword evidence="5 15" id="KW-0479">Metal-binding</keyword>
<feature type="binding site" evidence="15">
    <location>
        <position position="141"/>
    </location>
    <ligand>
        <name>Ca(2+)</name>
        <dbReference type="ChEBI" id="CHEBI:29108"/>
        <label>1</label>
    </ligand>
</feature>
<dbReference type="SUPFAM" id="SSF51445">
    <property type="entry name" value="(Trans)glycosidases"/>
    <property type="match status" value="1"/>
</dbReference>
<feature type="active site" description="Nucleophile" evidence="13">
    <location>
        <position position="225"/>
    </location>
</feature>
<dbReference type="EvolutionaryTrace" id="K9L8F3"/>
<dbReference type="SMART" id="SM00642">
    <property type="entry name" value="Aamy"/>
    <property type="match status" value="1"/>
</dbReference>
<evidence type="ECO:0000256" key="2">
    <source>
        <dbReference type="ARBA" id="ARBA00001913"/>
    </source>
</evidence>
<dbReference type="InterPro" id="IPR006047">
    <property type="entry name" value="GH13_cat_dom"/>
</dbReference>
<dbReference type="InterPro" id="IPR013777">
    <property type="entry name" value="A-amylase-like"/>
</dbReference>
<dbReference type="PANTHER" id="PTHR10357">
    <property type="entry name" value="ALPHA-AMYLASE FAMILY MEMBER"/>
    <property type="match status" value="1"/>
</dbReference>
<feature type="chain" id="PRO_5003933043" description="alpha-amylase" evidence="18">
    <location>
        <begin position="22"/>
        <end position="492"/>
    </location>
</feature>
<feature type="domain" description="Glycosyl hydrolase family 13 catalytic" evidence="19">
    <location>
        <begin position="34"/>
        <end position="388"/>
    </location>
</feature>
<sequence>MVSTALFLLAAAAGSARFAKAATPDEWRSRSIYQVLTDRFARGDGSPDAPCDTGARKYCGGNYRGLISQLDYIQGMGFDSVWISPITKQFEDDWNGAPYHGYWQTDLYALNEHFGTEEDLRALADELHARGMFLMVDVVINHNGWPGDAASIDYSQFNPFNSSDYYHPPCEINYDDQTSVEQCWLYTGANALPDLKTEDPHVSQVHNDWIADLVSKYSIDGLRIDTTKHVDKPAIGSFNDAAGVYAVGEVYHGDPAYTCPYQDWVDGVLNFPVYYPLIDAFKSPSGTMWSLVDNINKVFQTCNDPRLLGTFSENHDIPRFASYTQDLALAKNVLAFTILFDGIPIVYAGQEQQYSGDSDPYNREALWLSGFNTDAPLYKHIAACNRIRSHAVSNDDAYITTPTDIKYSDDHTLALVKGAVTTVLTNAGANAGETTVTVEATGYASGEQVTDVLSCESIAASDGGRLSVTLNQGLPRVFFPTDALAGSGLCEN</sequence>
<feature type="binding site" evidence="21">
    <location>
        <position position="194"/>
    </location>
    <ligand>
        <name>Ca(2+)</name>
        <dbReference type="ChEBI" id="CHEBI:29108"/>
    </ligand>
</feature>
<evidence type="ECO:0000256" key="5">
    <source>
        <dbReference type="ARBA" id="ARBA00022723"/>
    </source>
</evidence>
<evidence type="ECO:0000256" key="17">
    <source>
        <dbReference type="PIRSR" id="PIRSR001024-5"/>
    </source>
</evidence>
<dbReference type="Pfam" id="PF09260">
    <property type="entry name" value="A_amylase_dom_C"/>
    <property type="match status" value="1"/>
</dbReference>
<evidence type="ECO:0000256" key="14">
    <source>
        <dbReference type="PIRSR" id="PIRSR001024-2"/>
    </source>
</evidence>
<dbReference type="GO" id="GO:0004556">
    <property type="term" value="F:alpha-amylase activity"/>
    <property type="evidence" value="ECO:0007669"/>
    <property type="project" value="UniProtKB-EC"/>
</dbReference>
<keyword evidence="21" id="KW-0002">3D-structure</keyword>
<dbReference type="Pfam" id="PF00128">
    <property type="entry name" value="Alpha-amylase"/>
    <property type="match status" value="1"/>
</dbReference>
<feature type="site" description="Transition state stabilizer" evidence="14">
    <location>
        <position position="316"/>
    </location>
</feature>
<feature type="binding site" evidence="15">
    <location>
        <position position="229"/>
    </location>
    <ligand>
        <name>Ca(2+)</name>
        <dbReference type="ChEBI" id="CHEBI:29108"/>
        <label>1</label>
    </ligand>
</feature>
<evidence type="ECO:0000256" key="9">
    <source>
        <dbReference type="ARBA" id="ARBA00023157"/>
    </source>
</evidence>
<feature type="binding site" evidence="17">
    <location>
        <position position="142"/>
    </location>
    <ligand>
        <name>substrate</name>
    </ligand>
</feature>
<dbReference type="PIRSF" id="PIRSF001024">
    <property type="entry name" value="Alph-amyl_fung"/>
    <property type="match status" value="1"/>
</dbReference>
<keyword evidence="12 20" id="KW-0326">Glycosidase</keyword>
<feature type="disulfide bond" evidence="16 21">
    <location>
        <begin position="170"/>
        <end position="183"/>
    </location>
</feature>
<dbReference type="InterPro" id="IPR013780">
    <property type="entry name" value="Glyco_hydro_b"/>
</dbReference>
<dbReference type="AlphaFoldDB" id="K9L8F3"/>
<comment type="similarity">
    <text evidence="3">Belongs to the glycosyl hydrolase 13 family.</text>
</comment>
<dbReference type="SMR" id="K9L8F3"/>
<feature type="glycosylation site" description="N-linked (GlcNAc...) asparagine" evidence="21">
    <location>
        <position position="161"/>
    </location>
</feature>
<comment type="cofactor">
    <cofactor evidence="2">
        <name>Ca(2+)</name>
        <dbReference type="ChEBI" id="CHEBI:29108"/>
    </cofactor>
</comment>
<evidence type="ECO:0000256" key="12">
    <source>
        <dbReference type="ARBA" id="ARBA00023295"/>
    </source>
</evidence>
<dbReference type="PDB" id="3VM7">
    <property type="method" value="X-ray"/>
    <property type="resolution" value="2.25 A"/>
    <property type="chains" value="A=1-492"/>
</dbReference>
<feature type="binding site" evidence="17">
    <location>
        <position position="223"/>
    </location>
    <ligand>
        <name>substrate</name>
    </ligand>
</feature>
<dbReference type="Gene3D" id="2.60.40.1180">
    <property type="entry name" value="Golgi alpha-mannosidase II"/>
    <property type="match status" value="1"/>
</dbReference>
<keyword evidence="9 16" id="KW-1015">Disulfide bond</keyword>
<dbReference type="SUPFAM" id="SSF51011">
    <property type="entry name" value="Glycosyl hydrolase domain"/>
    <property type="match status" value="1"/>
</dbReference>
<protein>
    <recommendedName>
        <fullName evidence="4">alpha-amylase</fullName>
        <ecNumber evidence="4">3.2.1.1</ecNumber>
    </recommendedName>
</protein>
<dbReference type="InterPro" id="IPR017853">
    <property type="entry name" value="GH"/>
</dbReference>
<comment type="catalytic activity">
    <reaction evidence="1">
        <text>Endohydrolysis of (1-&gt;4)-alpha-D-glucosidic linkages in polysaccharides containing three or more (1-&gt;4)-alpha-linked D-glucose units.</text>
        <dbReference type="EC" id="3.2.1.1"/>
    </reaction>
</comment>
<feature type="binding site" evidence="21">
    <location>
        <position position="141"/>
    </location>
    <ligand>
        <name>Ca(2+)</name>
        <dbReference type="ChEBI" id="CHEBI:29108"/>
    </ligand>
</feature>
<evidence type="ECO:0000256" key="8">
    <source>
        <dbReference type="ARBA" id="ARBA00022837"/>
    </source>
</evidence>
<evidence type="ECO:0000259" key="19">
    <source>
        <dbReference type="SMART" id="SM00642"/>
    </source>
</evidence>
<dbReference type="EC" id="3.2.1.1" evidence="4"/>
<keyword evidence="10" id="KW-0325">Glycoprotein</keyword>
<dbReference type="Gene3D" id="3.20.20.80">
    <property type="entry name" value="Glycosidases"/>
    <property type="match status" value="1"/>
</dbReference>
<proteinExistence type="evidence at protein level"/>
<keyword evidence="7 20" id="KW-0378">Hydrolase</keyword>
<accession>K9L8F3</accession>
<dbReference type="EMBL" id="JQ088104">
    <property type="protein sequence ID" value="AFD54462.1"/>
    <property type="molecule type" value="mRNA"/>
</dbReference>
<name>K9L8F3_MALCI</name>
<feature type="binding site" evidence="17">
    <location>
        <position position="363"/>
    </location>
    <ligand>
        <name>substrate</name>
    </ligand>
</feature>
<evidence type="ECO:0000256" key="4">
    <source>
        <dbReference type="ARBA" id="ARBA00012595"/>
    </source>
</evidence>
<dbReference type="CDD" id="cd11319">
    <property type="entry name" value="AmyAc_euk_AmyA"/>
    <property type="match status" value="1"/>
</dbReference>
<feature type="active site" description="Proton donor" evidence="13">
    <location>
        <position position="249"/>
    </location>
</feature>
<dbReference type="PANTHER" id="PTHR10357:SF215">
    <property type="entry name" value="ALPHA-AMYLASE 1"/>
    <property type="match status" value="1"/>
</dbReference>
<feature type="disulfide bond" evidence="16 21">
    <location>
        <begin position="259"/>
        <end position="302"/>
    </location>
</feature>
<evidence type="ECO:0000256" key="3">
    <source>
        <dbReference type="ARBA" id="ARBA00008061"/>
    </source>
</evidence>
<feature type="binding site" evidence="15">
    <location>
        <position position="181"/>
    </location>
    <ligand>
        <name>Ca(2+)</name>
        <dbReference type="ChEBI" id="CHEBI:29108"/>
        <label>1</label>
    </ligand>
</feature>
<organism evidence="20">
    <name type="scientific">Malbranchea cinnamomea</name>
    <name type="common">Thermophilic fungus</name>
    <name type="synonym">Malbranchea sulfurea</name>
    <dbReference type="NCBI Taxonomy" id="5041"/>
    <lineage>
        <taxon>Eukaryota</taxon>
        <taxon>Fungi</taxon>
        <taxon>Dikarya</taxon>
        <taxon>Ascomycota</taxon>
        <taxon>Pezizomycotina</taxon>
        <taxon>Eurotiomycetes</taxon>
        <taxon>Eurotiomycetidae</taxon>
        <taxon>Onygenales</taxon>
        <taxon>Malbrancheaceae</taxon>
        <taxon>Malbranchea</taxon>
    </lineage>
</organism>
<feature type="binding site" evidence="15">
    <location>
        <position position="249"/>
    </location>
    <ligand>
        <name>Ca(2+)</name>
        <dbReference type="ChEBI" id="CHEBI:29108"/>
        <label>2</label>
    </ligand>
</feature>
<evidence type="ECO:0000256" key="10">
    <source>
        <dbReference type="ARBA" id="ARBA00023180"/>
    </source>
</evidence>
<keyword evidence="11" id="KW-0119">Carbohydrate metabolism</keyword>
<dbReference type="GO" id="GO:0005509">
    <property type="term" value="F:calcium ion binding"/>
    <property type="evidence" value="ECO:0007669"/>
    <property type="project" value="InterPro"/>
</dbReference>
<feature type="binding site" evidence="21">
    <location>
        <position position="181"/>
    </location>
    <ligand>
        <name>Ca(2+)</name>
        <dbReference type="ChEBI" id="CHEBI:29108"/>
    </ligand>
</feature>
<feature type="disulfide bond" evidence="16 21">
    <location>
        <begin position="51"/>
        <end position="59"/>
    </location>
</feature>
<dbReference type="FunFam" id="3.20.20.80:FF:000120">
    <property type="entry name" value="Alpha-amylase A"/>
    <property type="match status" value="1"/>
</dbReference>
<evidence type="ECO:0000256" key="1">
    <source>
        <dbReference type="ARBA" id="ARBA00000548"/>
    </source>
</evidence>